<evidence type="ECO:0000313" key="3">
    <source>
        <dbReference type="Proteomes" id="UP000800082"/>
    </source>
</evidence>
<feature type="compositionally biased region" description="Polar residues" evidence="1">
    <location>
        <begin position="312"/>
        <end position="321"/>
    </location>
</feature>
<dbReference type="AlphaFoldDB" id="A0A6A5RTQ9"/>
<feature type="region of interest" description="Disordered" evidence="1">
    <location>
        <begin position="212"/>
        <end position="231"/>
    </location>
</feature>
<gene>
    <name evidence="2" type="ORF">M421DRAFT_342324</name>
</gene>
<evidence type="ECO:0000313" key="2">
    <source>
        <dbReference type="EMBL" id="KAF1931232.1"/>
    </source>
</evidence>
<proteinExistence type="predicted"/>
<name>A0A6A5RTQ9_9PLEO</name>
<sequence length="483" mass="54056">MRTHTLPTISLHSTATRLSRVPLSQYISRLSSPTKKDPFNRTSSPTKAKLLRTPMCEATQRDRMARPPTMSQQARPRRPYHIAHSQENAVRDVPGGARSVPEAPRKPHGQDRERRADVMKMLPRQLKPRRPLQKSDRSPEAPHCELRAAGPMPSKYSERTVDLFTMIDEHMAWNMSASDAESPRPNSSGTMFVDFGADGEVEVSYRNGMNKKLPCVPSTTPAPSQPASPRHTVDIKQAPKTAGSNQQHAEAHLKPQPHHHFHPSRHDSVIHPGASHTIDITQPPPFPPPSRSLPSLPYRVPLHPQSRMPQVHATSRSVSTAKTHRSAPAPSAAPTTTYRTARDIETRGARDAVYTTTKPEGMTVSYKSGGLTTSFRVNSAVHSHPEAQKQQYPNGSPPQRFYNPSMHSSLTHVSLKMDTNKPLPPLPPSSRDSDDCATRSRQLSALEKEKKRYKIARFVKTVLRKMAGLADKFDEHQHRYQRR</sequence>
<feature type="region of interest" description="Disordered" evidence="1">
    <location>
        <begin position="380"/>
        <end position="449"/>
    </location>
</feature>
<feature type="compositionally biased region" description="Low complexity" evidence="1">
    <location>
        <begin position="326"/>
        <end position="339"/>
    </location>
</feature>
<feature type="compositionally biased region" description="Basic and acidic residues" evidence="1">
    <location>
        <begin position="103"/>
        <end position="118"/>
    </location>
</feature>
<dbReference type="EMBL" id="ML978961">
    <property type="protein sequence ID" value="KAF1931232.1"/>
    <property type="molecule type" value="Genomic_DNA"/>
</dbReference>
<organism evidence="2 3">
    <name type="scientific">Didymella exigua CBS 183.55</name>
    <dbReference type="NCBI Taxonomy" id="1150837"/>
    <lineage>
        <taxon>Eukaryota</taxon>
        <taxon>Fungi</taxon>
        <taxon>Dikarya</taxon>
        <taxon>Ascomycota</taxon>
        <taxon>Pezizomycotina</taxon>
        <taxon>Dothideomycetes</taxon>
        <taxon>Pleosporomycetidae</taxon>
        <taxon>Pleosporales</taxon>
        <taxon>Pleosporineae</taxon>
        <taxon>Didymellaceae</taxon>
        <taxon>Didymella</taxon>
    </lineage>
</organism>
<feature type="compositionally biased region" description="Basic and acidic residues" evidence="1">
    <location>
        <begin position="133"/>
        <end position="146"/>
    </location>
</feature>
<feature type="compositionally biased region" description="Pro residues" evidence="1">
    <location>
        <begin position="282"/>
        <end position="291"/>
    </location>
</feature>
<feature type="region of interest" description="Disordered" evidence="1">
    <location>
        <begin position="239"/>
        <end position="344"/>
    </location>
</feature>
<protein>
    <submittedName>
        <fullName evidence="2">Uncharacterized protein</fullName>
    </submittedName>
</protein>
<evidence type="ECO:0000256" key="1">
    <source>
        <dbReference type="SAM" id="MobiDB-lite"/>
    </source>
</evidence>
<reference evidence="2" key="1">
    <citation type="journal article" date="2020" name="Stud. Mycol.">
        <title>101 Dothideomycetes genomes: a test case for predicting lifestyles and emergence of pathogens.</title>
        <authorList>
            <person name="Haridas S."/>
            <person name="Albert R."/>
            <person name="Binder M."/>
            <person name="Bloem J."/>
            <person name="Labutti K."/>
            <person name="Salamov A."/>
            <person name="Andreopoulos B."/>
            <person name="Baker S."/>
            <person name="Barry K."/>
            <person name="Bills G."/>
            <person name="Bluhm B."/>
            <person name="Cannon C."/>
            <person name="Castanera R."/>
            <person name="Culley D."/>
            <person name="Daum C."/>
            <person name="Ezra D."/>
            <person name="Gonzalez J."/>
            <person name="Henrissat B."/>
            <person name="Kuo A."/>
            <person name="Liang C."/>
            <person name="Lipzen A."/>
            <person name="Lutzoni F."/>
            <person name="Magnuson J."/>
            <person name="Mondo S."/>
            <person name="Nolan M."/>
            <person name="Ohm R."/>
            <person name="Pangilinan J."/>
            <person name="Park H.-J."/>
            <person name="Ramirez L."/>
            <person name="Alfaro M."/>
            <person name="Sun H."/>
            <person name="Tritt A."/>
            <person name="Yoshinaga Y."/>
            <person name="Zwiers L.-H."/>
            <person name="Turgeon B."/>
            <person name="Goodwin S."/>
            <person name="Spatafora J."/>
            <person name="Crous P."/>
            <person name="Grigoriev I."/>
        </authorList>
    </citation>
    <scope>NUCLEOTIDE SEQUENCE</scope>
    <source>
        <strain evidence="2">CBS 183.55</strain>
    </source>
</reference>
<dbReference type="OrthoDB" id="3799947at2759"/>
<keyword evidence="3" id="KW-1185">Reference proteome</keyword>
<dbReference type="Proteomes" id="UP000800082">
    <property type="component" value="Unassembled WGS sequence"/>
</dbReference>
<feature type="compositionally biased region" description="Low complexity" evidence="1">
    <location>
        <begin position="292"/>
        <end position="302"/>
    </location>
</feature>
<accession>A0A6A5RTQ9</accession>
<dbReference type="RefSeq" id="XP_033451480.1">
    <property type="nucleotide sequence ID" value="XM_033589488.1"/>
</dbReference>
<feature type="region of interest" description="Disordered" evidence="1">
    <location>
        <begin position="84"/>
        <end position="152"/>
    </location>
</feature>
<feature type="compositionally biased region" description="Low complexity" evidence="1">
    <location>
        <begin position="217"/>
        <end position="229"/>
    </location>
</feature>
<dbReference type="GeneID" id="54347135"/>